<name>A0A811R7T8_9POAL</name>
<reference evidence="2" key="1">
    <citation type="submission" date="2020-10" db="EMBL/GenBank/DDBJ databases">
        <authorList>
            <person name="Han B."/>
            <person name="Lu T."/>
            <person name="Zhao Q."/>
            <person name="Huang X."/>
            <person name="Zhao Y."/>
        </authorList>
    </citation>
    <scope>NUCLEOTIDE SEQUENCE</scope>
</reference>
<comment type="caution">
    <text evidence="2">The sequence shown here is derived from an EMBL/GenBank/DDBJ whole genome shotgun (WGS) entry which is preliminary data.</text>
</comment>
<gene>
    <name evidence="2" type="ORF">NCGR_LOCUS49482</name>
</gene>
<protein>
    <recommendedName>
        <fullName evidence="4">Beta-amyrin synthase</fullName>
    </recommendedName>
</protein>
<dbReference type="Proteomes" id="UP000604825">
    <property type="component" value="Unassembled WGS sequence"/>
</dbReference>
<feature type="region of interest" description="Disordered" evidence="1">
    <location>
        <begin position="38"/>
        <end position="59"/>
    </location>
</feature>
<evidence type="ECO:0000313" key="2">
    <source>
        <dbReference type="EMBL" id="CAD6266177.1"/>
    </source>
</evidence>
<dbReference type="AlphaFoldDB" id="A0A811R7T8"/>
<sequence length="59" mass="6963">MWKLKVSEGAPDDPWLSSAYNFLGRAVWEFDPDLGTTEERTEDERVRKEFTEHDLRCTT</sequence>
<organism evidence="2 3">
    <name type="scientific">Miscanthus lutarioriparius</name>
    <dbReference type="NCBI Taxonomy" id="422564"/>
    <lineage>
        <taxon>Eukaryota</taxon>
        <taxon>Viridiplantae</taxon>
        <taxon>Streptophyta</taxon>
        <taxon>Embryophyta</taxon>
        <taxon>Tracheophyta</taxon>
        <taxon>Spermatophyta</taxon>
        <taxon>Magnoliopsida</taxon>
        <taxon>Liliopsida</taxon>
        <taxon>Poales</taxon>
        <taxon>Poaceae</taxon>
        <taxon>PACMAD clade</taxon>
        <taxon>Panicoideae</taxon>
        <taxon>Andropogonodae</taxon>
        <taxon>Andropogoneae</taxon>
        <taxon>Saccharinae</taxon>
        <taxon>Miscanthus</taxon>
    </lineage>
</organism>
<evidence type="ECO:0000256" key="1">
    <source>
        <dbReference type="SAM" id="MobiDB-lite"/>
    </source>
</evidence>
<dbReference type="EMBL" id="CAJGYO010000013">
    <property type="protein sequence ID" value="CAD6266177.1"/>
    <property type="molecule type" value="Genomic_DNA"/>
</dbReference>
<evidence type="ECO:0008006" key="4">
    <source>
        <dbReference type="Google" id="ProtNLM"/>
    </source>
</evidence>
<evidence type="ECO:0000313" key="3">
    <source>
        <dbReference type="Proteomes" id="UP000604825"/>
    </source>
</evidence>
<proteinExistence type="predicted"/>
<dbReference type="OrthoDB" id="685449at2759"/>
<keyword evidence="3" id="KW-1185">Reference proteome</keyword>
<accession>A0A811R7T8</accession>